<name>A0A8H7IX29_9PLEO</name>
<dbReference type="OrthoDB" id="289721at2759"/>
<dbReference type="SUPFAM" id="SSF47923">
    <property type="entry name" value="Ypt/Rab-GAP domain of gyp1p"/>
    <property type="match status" value="2"/>
</dbReference>
<feature type="region of interest" description="Disordered" evidence="1">
    <location>
        <begin position="1"/>
        <end position="37"/>
    </location>
</feature>
<protein>
    <recommendedName>
        <fullName evidence="2">Rab-GAP TBC domain-containing protein</fullName>
    </recommendedName>
</protein>
<dbReference type="Gene3D" id="1.10.472.80">
    <property type="entry name" value="Ypt/Rab-GAP domain of gyp1p, domain 3"/>
    <property type="match status" value="1"/>
</dbReference>
<reference evidence="3" key="2">
    <citation type="submission" date="2020-09" db="EMBL/GenBank/DDBJ databases">
        <title>Reference genome assembly for Australian Ascochyta lentis isolate Al4.</title>
        <authorList>
            <person name="Lee R.C."/>
            <person name="Farfan-Caceres L.M."/>
            <person name="Debler J.W."/>
            <person name="Williams A.H."/>
            <person name="Henares B.M."/>
        </authorList>
    </citation>
    <scope>NUCLEOTIDE SEQUENCE</scope>
    <source>
        <strain evidence="3">Al4</strain>
    </source>
</reference>
<evidence type="ECO:0000313" key="3">
    <source>
        <dbReference type="EMBL" id="KAF9692462.1"/>
    </source>
</evidence>
<feature type="region of interest" description="Disordered" evidence="1">
    <location>
        <begin position="129"/>
        <end position="151"/>
    </location>
</feature>
<dbReference type="GO" id="GO:0031267">
    <property type="term" value="F:small GTPase binding"/>
    <property type="evidence" value="ECO:0007669"/>
    <property type="project" value="TreeGrafter"/>
</dbReference>
<reference evidence="3" key="1">
    <citation type="submission" date="2018-12" db="EMBL/GenBank/DDBJ databases">
        <authorList>
            <person name="Syme R.A."/>
            <person name="Farfan-Caceres L."/>
            <person name="Lichtenzveig J."/>
        </authorList>
    </citation>
    <scope>NUCLEOTIDE SEQUENCE</scope>
    <source>
        <strain evidence="3">Al4</strain>
    </source>
</reference>
<feature type="compositionally biased region" description="Basic and acidic residues" evidence="1">
    <location>
        <begin position="11"/>
        <end position="28"/>
    </location>
</feature>
<organism evidence="3 4">
    <name type="scientific">Ascochyta lentis</name>
    <dbReference type="NCBI Taxonomy" id="205686"/>
    <lineage>
        <taxon>Eukaryota</taxon>
        <taxon>Fungi</taxon>
        <taxon>Dikarya</taxon>
        <taxon>Ascomycota</taxon>
        <taxon>Pezizomycotina</taxon>
        <taxon>Dothideomycetes</taxon>
        <taxon>Pleosporomycetidae</taxon>
        <taxon>Pleosporales</taxon>
        <taxon>Pleosporineae</taxon>
        <taxon>Didymellaceae</taxon>
        <taxon>Ascochyta</taxon>
    </lineage>
</organism>
<feature type="domain" description="Rab-GAP TBC" evidence="2">
    <location>
        <begin position="586"/>
        <end position="791"/>
    </location>
</feature>
<dbReference type="PROSITE" id="PS50086">
    <property type="entry name" value="TBC_RABGAP"/>
    <property type="match status" value="1"/>
</dbReference>
<dbReference type="PANTHER" id="PTHR47219:SF9">
    <property type="entry name" value="GTPASE ACTIVATING PROTEIN AND CENTROSOME-ASSOCIATED, ISOFORM B"/>
    <property type="match status" value="1"/>
</dbReference>
<evidence type="ECO:0000259" key="2">
    <source>
        <dbReference type="PROSITE" id="PS50086"/>
    </source>
</evidence>
<dbReference type="InterPro" id="IPR050302">
    <property type="entry name" value="Rab_GAP_TBC_domain"/>
</dbReference>
<dbReference type="Gene3D" id="1.10.8.270">
    <property type="entry name" value="putative rabgap domain of human tbc1 domain family member 14 like domains"/>
    <property type="match status" value="1"/>
</dbReference>
<accession>A0A8H7IX29</accession>
<proteinExistence type="predicted"/>
<feature type="compositionally biased region" description="Polar residues" evidence="1">
    <location>
        <begin position="307"/>
        <end position="317"/>
    </location>
</feature>
<keyword evidence="4" id="KW-1185">Reference proteome</keyword>
<dbReference type="InterPro" id="IPR000195">
    <property type="entry name" value="Rab-GAP-TBC_dom"/>
</dbReference>
<feature type="compositionally biased region" description="Low complexity" evidence="1">
    <location>
        <begin position="272"/>
        <end position="291"/>
    </location>
</feature>
<dbReference type="InterPro" id="IPR035969">
    <property type="entry name" value="Rab-GAP_TBC_sf"/>
</dbReference>
<dbReference type="SMART" id="SM00164">
    <property type="entry name" value="TBC"/>
    <property type="match status" value="1"/>
</dbReference>
<feature type="compositionally biased region" description="Low complexity" evidence="1">
    <location>
        <begin position="357"/>
        <end position="390"/>
    </location>
</feature>
<feature type="region of interest" description="Disordered" evidence="1">
    <location>
        <begin position="272"/>
        <end position="518"/>
    </location>
</feature>
<evidence type="ECO:0000256" key="1">
    <source>
        <dbReference type="SAM" id="MobiDB-lite"/>
    </source>
</evidence>
<feature type="region of interest" description="Disordered" evidence="1">
    <location>
        <begin position="198"/>
        <end position="260"/>
    </location>
</feature>
<feature type="compositionally biased region" description="Basic and acidic residues" evidence="1">
    <location>
        <begin position="429"/>
        <end position="453"/>
    </location>
</feature>
<dbReference type="Pfam" id="PF00566">
    <property type="entry name" value="RabGAP-TBC"/>
    <property type="match status" value="1"/>
</dbReference>
<feature type="compositionally biased region" description="Acidic residues" evidence="1">
    <location>
        <begin position="329"/>
        <end position="340"/>
    </location>
</feature>
<evidence type="ECO:0000313" key="4">
    <source>
        <dbReference type="Proteomes" id="UP000651452"/>
    </source>
</evidence>
<dbReference type="GO" id="GO:0005096">
    <property type="term" value="F:GTPase activator activity"/>
    <property type="evidence" value="ECO:0007669"/>
    <property type="project" value="TreeGrafter"/>
</dbReference>
<comment type="caution">
    <text evidence="3">The sequence shown here is derived from an EMBL/GenBank/DDBJ whole genome shotgun (WGS) entry which is preliminary data.</text>
</comment>
<dbReference type="EMBL" id="RZGK01000018">
    <property type="protein sequence ID" value="KAF9692462.1"/>
    <property type="molecule type" value="Genomic_DNA"/>
</dbReference>
<dbReference type="PANTHER" id="PTHR47219">
    <property type="entry name" value="RAB GTPASE-ACTIVATING PROTEIN 1-LIKE"/>
    <property type="match status" value="1"/>
</dbReference>
<dbReference type="Proteomes" id="UP000651452">
    <property type="component" value="Unassembled WGS sequence"/>
</dbReference>
<feature type="compositionally biased region" description="Basic and acidic residues" evidence="1">
    <location>
        <begin position="318"/>
        <end position="328"/>
    </location>
</feature>
<dbReference type="Gene3D" id="1.10.10.750">
    <property type="entry name" value="Ypt/Rab-GAP domain of gyp1p, domain 1"/>
    <property type="match status" value="1"/>
</dbReference>
<gene>
    <name evidence="3" type="ORF">EKO04_009417</name>
</gene>
<dbReference type="AlphaFoldDB" id="A0A8H7IX29"/>
<sequence length="850" mass="94636">MPSRNCVAQWEHQHRFRDDDDHDGHDNNNNDDAAAGDSYFSPGTALYIISEHDYGRQRSLIPLPASRDVRAQRTKSTSASASILPHRIGAPVPVCPSPQRQPRSLMATLAYAQGMQPAQHHHHMAASYDLEPPDLTNSKSSKSSSFHSDTLSDYMGPSDLSHFEEINLDDVSNGPNAFPLPTSPDHRVVYEARSISSSSLSSVRSTPLPHPVQHSFRDLTGRKPQYPSLNGHVNHAVRQPPPPQQLAPGKMRRGFTSPSAPALQTLNLNLAAPRRSSRSPSPSSAHASAPRTLSRKSSRTLDVLPSPSVNARRQSWQDAKRKTVKEREAECDDEDDELPEDAVIWNIPISPRPAQERSPAPSTSGSPPQPSPAASTASAGPSSARTSPAPHSRFPLPPSPHPLNRTESPPTLERQRTHTWQDTYGSLDPDAKTMTEKLEEFQAEFERKQEVKRQQPGLARSTSLNQPEPKTKKTTLPPIRKSDPLIDPFQPSAEKQKYLSRTRPSWLPPKNPKEEKKHLKEYQRMLARIEEAERLEAQRVQEEALAREKASRIKADYWSNLLLPNWATEMVNPELRASHRKMWWNGIPPRLRGQVWSKAVGNDLEVTEGTFKIALEKAQKEIVQMGTEALGGRYAQIVENTGSVFPELKMFAAPSSATANDEQPLHQDLVNVCLAYATYRPDISHRDNGIHHIAALLLLNLPAPTTFIVLSNLLNRPLPLSFLVQDPNSIHAAYSTTLHALSKKSPGLARRLEDLRVEPRDYLYHMFSSLFCGRLGVEHAARVMDVYSIESDKIPPRVAVAIMLVLESSCMEGEKSAVEKVLDEKKVDLNVDDFMARVYEAGKMSLSPTP</sequence>